<evidence type="ECO:0000259" key="1">
    <source>
        <dbReference type="Pfam" id="PF13480"/>
    </source>
</evidence>
<dbReference type="OrthoDB" id="8181984at2"/>
<gene>
    <name evidence="2" type="ORF">E6W39_36340</name>
</gene>
<dbReference type="Proteomes" id="UP000319103">
    <property type="component" value="Unassembled WGS sequence"/>
</dbReference>
<evidence type="ECO:0000313" key="2">
    <source>
        <dbReference type="EMBL" id="TQF06669.1"/>
    </source>
</evidence>
<protein>
    <submittedName>
        <fullName evidence="2">GNAT family N-acetyltransferase</fullName>
    </submittedName>
</protein>
<keyword evidence="2" id="KW-0808">Transferase</keyword>
<proteinExistence type="predicted"/>
<dbReference type="GO" id="GO:0016740">
    <property type="term" value="F:transferase activity"/>
    <property type="evidence" value="ECO:0007669"/>
    <property type="project" value="UniProtKB-KW"/>
</dbReference>
<dbReference type="InterPro" id="IPR016181">
    <property type="entry name" value="Acyl_CoA_acyltransferase"/>
</dbReference>
<dbReference type="AlphaFoldDB" id="A0A540WC95"/>
<accession>A0A540WC95</accession>
<dbReference type="InterPro" id="IPR038740">
    <property type="entry name" value="BioF2-like_GNAT_dom"/>
</dbReference>
<sequence>MEIQPASGIADVEADWLAVADSLYALPNWLKTAETRDGGRRLYALSFDGGKATGALAAYPVHADSWVFNNPVALLTGGSAEFTAFLDAGEQDALQRAQEQLGAAADELFPTLASFLPSGYRPGVLRSPAADARTTEALLDHLEETAARDGQRTVAVMHVPEDDQELRGRLRARGYLPFVAVGDCELATPWRDFDGYLAALPSPRRNRVRREIRGFAESGAQLREGSIEAMGDRHAELHAGHLRRYGHRTGIADSLNLLKGMRENPTGRGRVLEAWRAGELVGFVVAYEFNGRLHPKMIGVAEGERAAFGYFNITYYGLIRLAVAEGLRAIGFGPEAYEAKALRGCALQRLVCHLRVPQSHRQVAAVAAEIIDRAQRRRLDSFQWAASR</sequence>
<dbReference type="Pfam" id="PF13480">
    <property type="entry name" value="Acetyltransf_6"/>
    <property type="match status" value="1"/>
</dbReference>
<reference evidence="2 3" key="1">
    <citation type="submission" date="2019-06" db="EMBL/GenBank/DDBJ databases">
        <title>Description of Kitasatospora acidophila sp. nov. isolated from pine grove soil, and reclassification of Streptomyces novaecaesareae to Kitasatospora novaeceasareae comb. nov.</title>
        <authorList>
            <person name="Kim M.J."/>
        </authorList>
    </citation>
    <scope>NUCLEOTIDE SEQUENCE [LARGE SCALE GENOMIC DNA]</scope>
    <source>
        <strain evidence="2 3">MMS16-CNU292</strain>
    </source>
</reference>
<name>A0A540WC95_9ACTN</name>
<organism evidence="2 3">
    <name type="scientific">Kitasatospora acidiphila</name>
    <dbReference type="NCBI Taxonomy" id="2567942"/>
    <lineage>
        <taxon>Bacteria</taxon>
        <taxon>Bacillati</taxon>
        <taxon>Actinomycetota</taxon>
        <taxon>Actinomycetes</taxon>
        <taxon>Kitasatosporales</taxon>
        <taxon>Streptomycetaceae</taxon>
        <taxon>Kitasatospora</taxon>
    </lineage>
</organism>
<dbReference type="SUPFAM" id="SSF55729">
    <property type="entry name" value="Acyl-CoA N-acyltransferases (Nat)"/>
    <property type="match status" value="1"/>
</dbReference>
<keyword evidence="3" id="KW-1185">Reference proteome</keyword>
<evidence type="ECO:0000313" key="3">
    <source>
        <dbReference type="Proteomes" id="UP000319103"/>
    </source>
</evidence>
<dbReference type="RefSeq" id="WP_141637081.1">
    <property type="nucleotide sequence ID" value="NZ_VIGB01000003.1"/>
</dbReference>
<feature type="domain" description="BioF2-like acetyltransferase" evidence="1">
    <location>
        <begin position="204"/>
        <end position="340"/>
    </location>
</feature>
<comment type="caution">
    <text evidence="2">The sequence shown here is derived from an EMBL/GenBank/DDBJ whole genome shotgun (WGS) entry which is preliminary data.</text>
</comment>
<dbReference type="EMBL" id="VIGB01000003">
    <property type="protein sequence ID" value="TQF06669.1"/>
    <property type="molecule type" value="Genomic_DNA"/>
</dbReference>